<proteinExistence type="predicted"/>
<evidence type="ECO:0000256" key="3">
    <source>
        <dbReference type="ARBA" id="ARBA00022989"/>
    </source>
</evidence>
<sequence length="104" mass="11004">MTMVVLGSTIPSGLYSIYQRDWGLGFSSTVVFFSFYVVGVVIALLFGHISDTVGRKPVISTCIALSLALSVTFTLTTNFPVLCIARTLSELSVGLCTGAFTAAL</sequence>
<dbReference type="Proteomes" id="UP000249432">
    <property type="component" value="Unassembled WGS sequence"/>
</dbReference>
<dbReference type="InterPro" id="IPR036259">
    <property type="entry name" value="MFS_trans_sf"/>
</dbReference>
<evidence type="ECO:0000313" key="7">
    <source>
        <dbReference type="EMBL" id="PZR04005.1"/>
    </source>
</evidence>
<protein>
    <recommendedName>
        <fullName evidence="6">Major facilitator superfamily (MFS) profile domain-containing protein</fullName>
    </recommendedName>
</protein>
<evidence type="ECO:0000256" key="5">
    <source>
        <dbReference type="SAM" id="Phobius"/>
    </source>
</evidence>
<organism evidence="7 8">
    <name type="scientific">Corynebacterium kroppenstedtii</name>
    <dbReference type="NCBI Taxonomy" id="161879"/>
    <lineage>
        <taxon>Bacteria</taxon>
        <taxon>Bacillati</taxon>
        <taxon>Actinomycetota</taxon>
        <taxon>Actinomycetes</taxon>
        <taxon>Mycobacteriales</taxon>
        <taxon>Corynebacteriaceae</taxon>
        <taxon>Corynebacterium</taxon>
    </lineage>
</organism>
<dbReference type="GO" id="GO:0022857">
    <property type="term" value="F:transmembrane transporter activity"/>
    <property type="evidence" value="ECO:0007669"/>
    <property type="project" value="InterPro"/>
</dbReference>
<dbReference type="InterPro" id="IPR020846">
    <property type="entry name" value="MFS_dom"/>
</dbReference>
<dbReference type="EMBL" id="QFRA01000024">
    <property type="protein sequence ID" value="PZR04005.1"/>
    <property type="molecule type" value="Genomic_DNA"/>
</dbReference>
<keyword evidence="2 5" id="KW-0812">Transmembrane</keyword>
<accession>A0A2W5SXC8</accession>
<dbReference type="Pfam" id="PF07690">
    <property type="entry name" value="MFS_1"/>
    <property type="match status" value="1"/>
</dbReference>
<dbReference type="SUPFAM" id="SSF103473">
    <property type="entry name" value="MFS general substrate transporter"/>
    <property type="match status" value="1"/>
</dbReference>
<dbReference type="InterPro" id="IPR011701">
    <property type="entry name" value="MFS"/>
</dbReference>
<comment type="caution">
    <text evidence="7">The sequence shown here is derived from an EMBL/GenBank/DDBJ whole genome shotgun (WGS) entry which is preliminary data.</text>
</comment>
<dbReference type="AlphaFoldDB" id="A0A2W5SXC8"/>
<feature type="domain" description="Major facilitator superfamily (MFS) profile" evidence="6">
    <location>
        <begin position="1"/>
        <end position="104"/>
    </location>
</feature>
<evidence type="ECO:0000256" key="4">
    <source>
        <dbReference type="ARBA" id="ARBA00023136"/>
    </source>
</evidence>
<name>A0A2W5SXC8_9CORY</name>
<keyword evidence="4 5" id="KW-0472">Membrane</keyword>
<dbReference type="PROSITE" id="PS50850">
    <property type="entry name" value="MFS"/>
    <property type="match status" value="1"/>
</dbReference>
<dbReference type="RefSeq" id="WP_303735289.1">
    <property type="nucleotide sequence ID" value="NZ_CAKZHK010000004.1"/>
</dbReference>
<gene>
    <name evidence="7" type="ORF">DI525_08460</name>
</gene>
<evidence type="ECO:0000256" key="1">
    <source>
        <dbReference type="ARBA" id="ARBA00004651"/>
    </source>
</evidence>
<reference evidence="7 8" key="1">
    <citation type="submission" date="2017-08" db="EMBL/GenBank/DDBJ databases">
        <title>Infants hospitalized years apart are colonized by the same room-sourced microbial strains.</title>
        <authorList>
            <person name="Brooks B."/>
            <person name="Olm M.R."/>
            <person name="Firek B.A."/>
            <person name="Baker R."/>
            <person name="Thomas B.C."/>
            <person name="Morowitz M.J."/>
            <person name="Banfield J.F."/>
        </authorList>
    </citation>
    <scope>NUCLEOTIDE SEQUENCE [LARGE SCALE GENOMIC DNA]</scope>
    <source>
        <strain evidence="7">S2_003_000_R1_3</strain>
    </source>
</reference>
<feature type="transmembrane region" description="Helical" evidence="5">
    <location>
        <begin position="58"/>
        <end position="82"/>
    </location>
</feature>
<evidence type="ECO:0000256" key="2">
    <source>
        <dbReference type="ARBA" id="ARBA00022692"/>
    </source>
</evidence>
<keyword evidence="3 5" id="KW-1133">Transmembrane helix</keyword>
<dbReference type="GO" id="GO:0005886">
    <property type="term" value="C:plasma membrane"/>
    <property type="evidence" value="ECO:0007669"/>
    <property type="project" value="UniProtKB-SubCell"/>
</dbReference>
<comment type="subcellular location">
    <subcellularLocation>
        <location evidence="1">Cell membrane</location>
        <topology evidence="1">Multi-pass membrane protein</topology>
    </subcellularLocation>
</comment>
<evidence type="ECO:0000259" key="6">
    <source>
        <dbReference type="PROSITE" id="PS50850"/>
    </source>
</evidence>
<evidence type="ECO:0000313" key="8">
    <source>
        <dbReference type="Proteomes" id="UP000249432"/>
    </source>
</evidence>
<feature type="transmembrane region" description="Helical" evidence="5">
    <location>
        <begin position="22"/>
        <end position="46"/>
    </location>
</feature>
<dbReference type="Gene3D" id="1.20.1250.20">
    <property type="entry name" value="MFS general substrate transporter like domains"/>
    <property type="match status" value="1"/>
</dbReference>